<reference evidence="1" key="1">
    <citation type="journal article" date="2019" name="Sci. Rep.">
        <title>Draft genome of Tanacetum cinerariifolium, the natural source of mosquito coil.</title>
        <authorList>
            <person name="Yamashiro T."/>
            <person name="Shiraishi A."/>
            <person name="Satake H."/>
            <person name="Nakayama K."/>
        </authorList>
    </citation>
    <scope>NUCLEOTIDE SEQUENCE</scope>
</reference>
<sequence length="44" mass="4843">LQQPLDHTLLLGVRFLPLLSEQSINASESAFPLARAATRLPFPI</sequence>
<comment type="caution">
    <text evidence="1">The sequence shown here is derived from an EMBL/GenBank/DDBJ whole genome shotgun (WGS) entry which is preliminary data.</text>
</comment>
<gene>
    <name evidence="1" type="ORF">Tci_898200</name>
</gene>
<proteinExistence type="predicted"/>
<organism evidence="1">
    <name type="scientific">Tanacetum cinerariifolium</name>
    <name type="common">Dalmatian daisy</name>
    <name type="synonym">Chrysanthemum cinerariifolium</name>
    <dbReference type="NCBI Taxonomy" id="118510"/>
    <lineage>
        <taxon>Eukaryota</taxon>
        <taxon>Viridiplantae</taxon>
        <taxon>Streptophyta</taxon>
        <taxon>Embryophyta</taxon>
        <taxon>Tracheophyta</taxon>
        <taxon>Spermatophyta</taxon>
        <taxon>Magnoliopsida</taxon>
        <taxon>eudicotyledons</taxon>
        <taxon>Gunneridae</taxon>
        <taxon>Pentapetalae</taxon>
        <taxon>asterids</taxon>
        <taxon>campanulids</taxon>
        <taxon>Asterales</taxon>
        <taxon>Asteraceae</taxon>
        <taxon>Asteroideae</taxon>
        <taxon>Anthemideae</taxon>
        <taxon>Anthemidinae</taxon>
        <taxon>Tanacetum</taxon>
    </lineage>
</organism>
<dbReference type="EMBL" id="BKCJ011367042">
    <property type="protein sequence ID" value="GFD26231.1"/>
    <property type="molecule type" value="Genomic_DNA"/>
</dbReference>
<feature type="non-terminal residue" evidence="1">
    <location>
        <position position="1"/>
    </location>
</feature>
<dbReference type="AlphaFoldDB" id="A0A699UXA4"/>
<protein>
    <submittedName>
        <fullName evidence="1">Uncharacterized protein</fullName>
    </submittedName>
</protein>
<name>A0A699UXA4_TANCI</name>
<accession>A0A699UXA4</accession>
<evidence type="ECO:0000313" key="1">
    <source>
        <dbReference type="EMBL" id="GFD26231.1"/>
    </source>
</evidence>